<keyword evidence="1" id="KW-0460">Magnesium</keyword>
<keyword evidence="2" id="KW-0378">Hydrolase</keyword>
<keyword evidence="3" id="KW-1185">Reference proteome</keyword>
<dbReference type="Gene3D" id="3.30.540.10">
    <property type="entry name" value="Fructose-1,6-Bisphosphatase, subunit A, domain 1"/>
    <property type="match status" value="1"/>
</dbReference>
<protein>
    <submittedName>
        <fullName evidence="2">3'-phosphoadenosine 5'-phosphate phosphatase</fullName>
        <ecNumber evidence="2">3.1.3.7</ecNumber>
    </submittedName>
</protein>
<evidence type="ECO:0000313" key="3">
    <source>
        <dbReference type="Proteomes" id="UP000419743"/>
    </source>
</evidence>
<dbReference type="GO" id="GO:0008441">
    <property type="term" value="F:3'(2'),5'-bisphosphate nucleotidase activity"/>
    <property type="evidence" value="ECO:0007669"/>
    <property type="project" value="UniProtKB-EC"/>
</dbReference>
<gene>
    <name evidence="2" type="primary">cysQ</name>
    <name evidence="2" type="ORF">HALOF300_02235</name>
</gene>
<feature type="binding site" evidence="1">
    <location>
        <position position="200"/>
    </location>
    <ligand>
        <name>Mg(2+)</name>
        <dbReference type="ChEBI" id="CHEBI:18420"/>
        <label>1</label>
        <note>catalytic</note>
    </ligand>
</feature>
<organism evidence="2 3">
    <name type="scientific">Occultella aeris</name>
    <dbReference type="NCBI Taxonomy" id="2761496"/>
    <lineage>
        <taxon>Bacteria</taxon>
        <taxon>Bacillati</taxon>
        <taxon>Actinomycetota</taxon>
        <taxon>Actinomycetes</taxon>
        <taxon>Micrococcales</taxon>
        <taxon>Ruaniaceae</taxon>
        <taxon>Occultella</taxon>
    </lineage>
</organism>
<dbReference type="RefSeq" id="WP_156741005.1">
    <property type="nucleotide sequence ID" value="NZ_CACRYJ010000030.1"/>
</dbReference>
<feature type="binding site" evidence="1">
    <location>
        <position position="92"/>
    </location>
    <ligand>
        <name>Mg(2+)</name>
        <dbReference type="ChEBI" id="CHEBI:18420"/>
        <label>1</label>
        <note>catalytic</note>
    </ligand>
</feature>
<dbReference type="Proteomes" id="UP000419743">
    <property type="component" value="Unassembled WGS sequence"/>
</dbReference>
<evidence type="ECO:0000313" key="2">
    <source>
        <dbReference type="EMBL" id="VZO37132.1"/>
    </source>
</evidence>
<dbReference type="EC" id="3.1.3.7" evidence="2"/>
<dbReference type="GO" id="GO:0050427">
    <property type="term" value="P:3'-phosphoadenosine 5'-phosphosulfate metabolic process"/>
    <property type="evidence" value="ECO:0007669"/>
    <property type="project" value="TreeGrafter"/>
</dbReference>
<comment type="caution">
    <text evidence="2">The sequence shown here is derived from an EMBL/GenBank/DDBJ whole genome shotgun (WGS) entry which is preliminary data.</text>
</comment>
<sequence>MSPVGATMDADLDDLHLAQVLAGSTADLLEELRADSAGLEPVALGARALQRAGAFLAAQLIARCPMDSVLSGVHAGAFDPRALRTWLIGALDGVPEYAAGRRDWGVGVALVVGGTITAAAVALPGLDLVLSNDSPTPPYPGEAQRRLVVERGTSTALIEAVASAIGGRTVQAGSVAYRTAAVVRGEADAHLHLGRLPVWDVAAPVAIARAAGLHASRMDGSDVLLDRADHLVPDLLICRKELAPDLLRIVRAMPLTG</sequence>
<dbReference type="GO" id="GO:0000103">
    <property type="term" value="P:sulfate assimilation"/>
    <property type="evidence" value="ECO:0007669"/>
    <property type="project" value="TreeGrafter"/>
</dbReference>
<keyword evidence="1" id="KW-0479">Metal-binding</keyword>
<evidence type="ECO:0000256" key="1">
    <source>
        <dbReference type="PIRSR" id="PIRSR600760-2"/>
    </source>
</evidence>
<dbReference type="SUPFAM" id="SSF56655">
    <property type="entry name" value="Carbohydrate phosphatase"/>
    <property type="match status" value="1"/>
</dbReference>
<dbReference type="Gene3D" id="3.40.190.80">
    <property type="match status" value="1"/>
</dbReference>
<reference evidence="2 3" key="1">
    <citation type="submission" date="2019-11" db="EMBL/GenBank/DDBJ databases">
        <authorList>
            <person name="Criscuolo A."/>
        </authorList>
    </citation>
    <scope>NUCLEOTIDE SEQUENCE [LARGE SCALE GENOMIC DNA]</scope>
    <source>
        <strain evidence="2">CIP111667</strain>
    </source>
</reference>
<dbReference type="Pfam" id="PF00459">
    <property type="entry name" value="Inositol_P"/>
    <property type="match status" value="1"/>
</dbReference>
<dbReference type="AlphaFoldDB" id="A0A7M4DJC8"/>
<proteinExistence type="predicted"/>
<accession>A0A7M4DJC8</accession>
<comment type="cofactor">
    <cofactor evidence="1">
        <name>Mg(2+)</name>
        <dbReference type="ChEBI" id="CHEBI:18420"/>
    </cofactor>
</comment>
<dbReference type="GO" id="GO:0046872">
    <property type="term" value="F:metal ion binding"/>
    <property type="evidence" value="ECO:0007669"/>
    <property type="project" value="UniProtKB-KW"/>
</dbReference>
<dbReference type="PANTHER" id="PTHR43028:SF5">
    <property type="entry name" value="3'(2'),5'-BISPHOSPHATE NUCLEOTIDASE 1"/>
    <property type="match status" value="1"/>
</dbReference>
<dbReference type="InterPro" id="IPR050725">
    <property type="entry name" value="CysQ/Inositol_MonoPase"/>
</dbReference>
<dbReference type="EMBL" id="CACRYJ010000030">
    <property type="protein sequence ID" value="VZO37132.1"/>
    <property type="molecule type" value="Genomic_DNA"/>
</dbReference>
<dbReference type="PANTHER" id="PTHR43028">
    <property type="entry name" value="3'(2'),5'-BISPHOSPHATE NUCLEOTIDASE 1"/>
    <property type="match status" value="1"/>
</dbReference>
<feature type="binding site" evidence="1">
    <location>
        <position position="91"/>
    </location>
    <ligand>
        <name>Mg(2+)</name>
        <dbReference type="ChEBI" id="CHEBI:18420"/>
        <label>1</label>
        <note>catalytic</note>
    </ligand>
</feature>
<dbReference type="InterPro" id="IPR000760">
    <property type="entry name" value="Inositol_monophosphatase-like"/>
</dbReference>
<name>A0A7M4DJC8_9MICO</name>